<proteinExistence type="predicted"/>
<dbReference type="OrthoDB" id="28413at2759"/>
<keyword evidence="4" id="KW-1185">Reference proteome</keyword>
<feature type="domain" description="ELMO" evidence="1">
    <location>
        <begin position="392"/>
        <end position="494"/>
    </location>
</feature>
<dbReference type="AlphaFoldDB" id="A0A1V9XEX4"/>
<comment type="caution">
    <text evidence="3">The sequence shown here is derived from an EMBL/GenBank/DDBJ whole genome shotgun (WGS) entry which is preliminary data.</text>
</comment>
<dbReference type="InterPro" id="IPR024574">
    <property type="entry name" value="ELMO_ARM"/>
</dbReference>
<dbReference type="Proteomes" id="UP000192247">
    <property type="component" value="Unassembled WGS sequence"/>
</dbReference>
<dbReference type="EMBL" id="MNPL01012541">
    <property type="protein sequence ID" value="OQR72084.1"/>
    <property type="molecule type" value="Genomic_DNA"/>
</dbReference>
<name>A0A1V9XEX4_9ACAR</name>
<accession>A0A1V9XEX4</accession>
<reference evidence="3 4" key="1">
    <citation type="journal article" date="2017" name="Gigascience">
        <title>Draft genome of the honey bee ectoparasitic mite, Tropilaelaps mercedesae, is shaped by the parasitic life history.</title>
        <authorList>
            <person name="Dong X."/>
            <person name="Armstrong S.D."/>
            <person name="Xia D."/>
            <person name="Makepeace B.L."/>
            <person name="Darby A.C."/>
            <person name="Kadowaki T."/>
        </authorList>
    </citation>
    <scope>NUCLEOTIDE SEQUENCE [LARGE SCALE GENOMIC DNA]</scope>
    <source>
        <strain evidence="3">Wuxi-XJTLU</strain>
    </source>
</reference>
<dbReference type="Pfam" id="PF04727">
    <property type="entry name" value="ELMO_CED12"/>
    <property type="match status" value="1"/>
</dbReference>
<dbReference type="STRING" id="418985.A0A1V9XEX4"/>
<protein>
    <submittedName>
        <fullName evidence="3">Uncharacterized protein</fullName>
    </submittedName>
</protein>
<evidence type="ECO:0000259" key="1">
    <source>
        <dbReference type="Pfam" id="PF04727"/>
    </source>
</evidence>
<dbReference type="InterPro" id="IPR006816">
    <property type="entry name" value="ELMO_dom"/>
</dbReference>
<gene>
    <name evidence="3" type="ORF">BIW11_10596</name>
</gene>
<sequence>MQKSRHSVFLHRSTTPPCTTEKISAHDFRESMMSFKVKVKVPHRQDVDKFSYVIQPDVPIKTQVVPVCERINIEPAEYRFAYEEDGRLFYLTEQNRHVIKEGDTIVLMRSPTLLAQTAKNDLESFAKVKALERLESLVHCPKFAERFIAVEGIDALVRVVAGGHFNGAQMNRALHIIEMFLGVSPSTADHFTPEFAKRLCAELTPLPEHKENVDVTLAVLGSVARVMPVEVLQHLRIHHIVDNVGYGSPSTPRWSIVLINTLMDGLDEAKCQKLIAEILEVSESLSEKLLHRYPEFYVKNDTSLHRSLFEFQTKLLRYRYMPLYLRRGDLRSHNEFNEFMEQVLRTHLGWRDPQSRRYVEALKRIGGVPEEYEDVLRPGEKFLITVRDIDGLTLHCLKYFEQHYSAVLYTWIGEINIVRFEYICPLLKSAILLSDLLVDILHMERDPPDDCQMFLRMFFTELNSFLEEFFCLTLKLVLKTWREMRASSGDLLKVFAIVREQLTLALDNEMASWSFDQLLLTLHATPYTVISHRLEIEQLAKEDSKRQELLSAQLTGKIWKLVRESKIAKLVEGLEFSRVSDRGSRMKNKTVTVRLSHDRHQVRVIIDHQTLALPVERLLRVDTMKQCTHYRKDDFALTIVSMGAAPVHVATPDRDAFEDLWDAVNGLIGVALESDSALADFRLLMDLELKLATLELEGVELPTTPSSSRAMRSQKKAVFRSDSRNAAIVASRDRTQVIAGSIRGIIGEYPSASISPYATKVARRIFAIRAGSGR</sequence>
<dbReference type="Pfam" id="PF11841">
    <property type="entry name" value="ELMO_ARM"/>
    <property type="match status" value="1"/>
</dbReference>
<evidence type="ECO:0000259" key="2">
    <source>
        <dbReference type="Pfam" id="PF11841"/>
    </source>
</evidence>
<feature type="domain" description="ELMO armadillo-like helical" evidence="2">
    <location>
        <begin position="142"/>
        <end position="279"/>
    </location>
</feature>
<evidence type="ECO:0000313" key="4">
    <source>
        <dbReference type="Proteomes" id="UP000192247"/>
    </source>
</evidence>
<organism evidence="3 4">
    <name type="scientific">Tropilaelaps mercedesae</name>
    <dbReference type="NCBI Taxonomy" id="418985"/>
    <lineage>
        <taxon>Eukaryota</taxon>
        <taxon>Metazoa</taxon>
        <taxon>Ecdysozoa</taxon>
        <taxon>Arthropoda</taxon>
        <taxon>Chelicerata</taxon>
        <taxon>Arachnida</taxon>
        <taxon>Acari</taxon>
        <taxon>Parasitiformes</taxon>
        <taxon>Mesostigmata</taxon>
        <taxon>Gamasina</taxon>
        <taxon>Dermanyssoidea</taxon>
        <taxon>Laelapidae</taxon>
        <taxon>Tropilaelaps</taxon>
    </lineage>
</organism>
<dbReference type="InParanoid" id="A0A1V9XEX4"/>
<evidence type="ECO:0000313" key="3">
    <source>
        <dbReference type="EMBL" id="OQR72084.1"/>
    </source>
</evidence>